<protein>
    <recommendedName>
        <fullName evidence="2">Response regulatory domain-containing protein</fullName>
    </recommendedName>
</protein>
<dbReference type="Gene3D" id="3.40.50.2300">
    <property type="match status" value="1"/>
</dbReference>
<evidence type="ECO:0000313" key="3">
    <source>
        <dbReference type="EMBL" id="KAK5820164.1"/>
    </source>
</evidence>
<evidence type="ECO:0000256" key="1">
    <source>
        <dbReference type="PROSITE-ProRule" id="PRU00169"/>
    </source>
</evidence>
<dbReference type="Proteomes" id="UP001358586">
    <property type="component" value="Chromosome 7"/>
</dbReference>
<dbReference type="PROSITE" id="PS50110">
    <property type="entry name" value="RESPONSE_REGULATORY"/>
    <property type="match status" value="1"/>
</dbReference>
<name>A0ABR0PG03_GOSAR</name>
<dbReference type="SUPFAM" id="SSF52172">
    <property type="entry name" value="CheY-like"/>
    <property type="match status" value="1"/>
</dbReference>
<dbReference type="InterPro" id="IPR052048">
    <property type="entry name" value="ST_Response_Regulator"/>
</dbReference>
<comment type="caution">
    <text evidence="3">The sequence shown here is derived from an EMBL/GenBank/DDBJ whole genome shotgun (WGS) entry which is preliminary data.</text>
</comment>
<dbReference type="InterPro" id="IPR001789">
    <property type="entry name" value="Sig_transdc_resp-reg_receiver"/>
</dbReference>
<accession>A0ABR0PG03</accession>
<reference evidence="3 4" key="1">
    <citation type="submission" date="2023-03" db="EMBL/GenBank/DDBJ databases">
        <title>WGS of Gossypium arboreum.</title>
        <authorList>
            <person name="Yu D."/>
        </authorList>
    </citation>
    <scope>NUCLEOTIDE SEQUENCE [LARGE SCALE GENOMIC DNA]</scope>
    <source>
        <tissue evidence="3">Leaf</tissue>
    </source>
</reference>
<comment type="caution">
    <text evidence="1">Lacks conserved residue(s) required for the propagation of feature annotation.</text>
</comment>
<feature type="domain" description="Response regulatory" evidence="2">
    <location>
        <begin position="45"/>
        <end position="160"/>
    </location>
</feature>
<dbReference type="EMBL" id="JARKNE010000007">
    <property type="protein sequence ID" value="KAK5820164.1"/>
    <property type="molecule type" value="Genomic_DNA"/>
</dbReference>
<dbReference type="PANTHER" id="PTHR43228:SF17">
    <property type="entry name" value="HISTIDINE KINASE RESPONSE REGULATOR AND TRANSCRIPTION FACTOR RR-A-TYPE FAMILY-RELATED"/>
    <property type="match status" value="1"/>
</dbReference>
<evidence type="ECO:0000259" key="2">
    <source>
        <dbReference type="PROSITE" id="PS50110"/>
    </source>
</evidence>
<proteinExistence type="predicted"/>
<evidence type="ECO:0000313" key="4">
    <source>
        <dbReference type="Proteomes" id="UP001358586"/>
    </source>
</evidence>
<sequence>MFNLRKSMALTLPLGEASDQDKWDNGGLERKRQLLIEIVLRSRLTALMVDGDTTCWVLKQELLRSYGVQTLGVDNGRDAIDLIASDAAFNLIIIEKILPVLNGLEVTRQICEIGMRCKMLAVTAYSGESERQAFLATSVDVFIEKPLDLEHLVPILRELDRQ</sequence>
<dbReference type="InterPro" id="IPR011006">
    <property type="entry name" value="CheY-like_superfamily"/>
</dbReference>
<gene>
    <name evidence="3" type="ORF">PVK06_025210</name>
</gene>
<dbReference type="PANTHER" id="PTHR43228">
    <property type="entry name" value="TWO-COMPONENT RESPONSE REGULATOR"/>
    <property type="match status" value="1"/>
</dbReference>
<dbReference type="Pfam" id="PF00072">
    <property type="entry name" value="Response_reg"/>
    <property type="match status" value="1"/>
</dbReference>
<keyword evidence="4" id="KW-1185">Reference proteome</keyword>
<organism evidence="3 4">
    <name type="scientific">Gossypium arboreum</name>
    <name type="common">Tree cotton</name>
    <name type="synonym">Gossypium nanking</name>
    <dbReference type="NCBI Taxonomy" id="29729"/>
    <lineage>
        <taxon>Eukaryota</taxon>
        <taxon>Viridiplantae</taxon>
        <taxon>Streptophyta</taxon>
        <taxon>Embryophyta</taxon>
        <taxon>Tracheophyta</taxon>
        <taxon>Spermatophyta</taxon>
        <taxon>Magnoliopsida</taxon>
        <taxon>eudicotyledons</taxon>
        <taxon>Gunneridae</taxon>
        <taxon>Pentapetalae</taxon>
        <taxon>rosids</taxon>
        <taxon>malvids</taxon>
        <taxon>Malvales</taxon>
        <taxon>Malvaceae</taxon>
        <taxon>Malvoideae</taxon>
        <taxon>Gossypium</taxon>
    </lineage>
</organism>
<dbReference type="SMART" id="SM00448">
    <property type="entry name" value="REC"/>
    <property type="match status" value="1"/>
</dbReference>